<dbReference type="PROSITE" id="PS01156">
    <property type="entry name" value="TONB_DEPENDENT_REC_2"/>
    <property type="match status" value="1"/>
</dbReference>
<evidence type="ECO:0000256" key="13">
    <source>
        <dbReference type="ARBA" id="ARBA00023237"/>
    </source>
</evidence>
<dbReference type="Gene3D" id="3.55.50.30">
    <property type="match status" value="1"/>
</dbReference>
<keyword evidence="7" id="KW-0732">Signal</keyword>
<feature type="domain" description="Secretin/TonB short N-terminal" evidence="17">
    <location>
        <begin position="74"/>
        <end position="124"/>
    </location>
</feature>
<gene>
    <name evidence="18" type="ORF">BJI46_09700</name>
</gene>
<feature type="short sequence motif" description="TonB C-terminal box" evidence="15">
    <location>
        <begin position="823"/>
        <end position="840"/>
    </location>
</feature>
<keyword evidence="5" id="KW-0410">Iron transport</keyword>
<evidence type="ECO:0000256" key="10">
    <source>
        <dbReference type="ARBA" id="ARBA00023077"/>
    </source>
</evidence>
<dbReference type="CDD" id="cd01347">
    <property type="entry name" value="ligand_gated_channel"/>
    <property type="match status" value="1"/>
</dbReference>
<evidence type="ECO:0000256" key="9">
    <source>
        <dbReference type="ARBA" id="ARBA00023065"/>
    </source>
</evidence>
<dbReference type="Pfam" id="PF00593">
    <property type="entry name" value="TonB_dep_Rec_b-barrel"/>
    <property type="match status" value="1"/>
</dbReference>
<dbReference type="GO" id="GO:0038023">
    <property type="term" value="F:signaling receptor activity"/>
    <property type="evidence" value="ECO:0007669"/>
    <property type="project" value="InterPro"/>
</dbReference>
<sequence>MKHNLNRWGILVIHSNLKPLYKAVKYALVIATVGMGQIICLTDTQAKTVTTHQYQVTAGSLDDALVQFAAQAGVELSFDPIELKGLKTQGLKGSYNVQQGFTTLLAPHRLQAVPTNNGYKIIKITTQQVQYVGELATIDVKAQSGSANKSVSQLPAITVQAINQDGSAENGYVTKRLKQVGPWGEKSLQDTPYSMSVMSSDLIENAIAGDMDQIIKMNPVVKLSAPNTVYGTPYAVFRGFHTQSGIIDGLRLSSTSTGIAMEELDRVELMNGLTGFMYGTGNVGGTSNYVLKRPTYQRLTNLTLGNYGNQQWFGHIDLGNKIDDDGIFAYRINISHQNGKTGKSDQNVERTLFSGALDWNISDKLLVQFEAAHTEYKLDGIDSRFYAYANSSYGTLNYWISPLKNDRTYTPKWTYLDIDTNRAGINATYKIDDNLTFRSAYMYKQDKSESKGMYPAYFADSGWKSAWNYYSAPSWNIAESFYSFLDGQFNTGSIQHKLTVGLSADYLDTKRYVNNSVPGANSPAYTTADQIADYIETDLTISNLGKKYTSSKASNTNFIIGDDITFNKKWSALLGLNYTTVKAKNLSVAGVASSDYNKSELTPTISLIYKPSEKLTTYATYMEGLEKGTIVTDNTALYKNAGEVLKPYLSKQYEVGAKYAVSDDLFISSSLFRIEKANSYNEVDSDGLTTVKQDGRQTHQGLELTLTGKLTDHFTVMTGGTWMDASVDKATNKAFEGKKPTGVSEILAKIYAEYQIPQIEGLSITGGVYHSGKMYKDSANLQKISGYTIFDIGARYKTVIRTIPTTFNFNISNLTNKDYWATTYSLGIPRTIAFSIKTQF</sequence>
<dbReference type="InterPro" id="IPR011662">
    <property type="entry name" value="Secretin/TonB_short_N"/>
</dbReference>
<comment type="similarity">
    <text evidence="2 14 16">Belongs to the TonB-dependent receptor family.</text>
</comment>
<keyword evidence="3 14" id="KW-0813">Transport</keyword>
<dbReference type="Gene3D" id="2.40.170.20">
    <property type="entry name" value="TonB-dependent receptor, beta-barrel domain"/>
    <property type="match status" value="1"/>
</dbReference>
<evidence type="ECO:0000259" key="17">
    <source>
        <dbReference type="SMART" id="SM00965"/>
    </source>
</evidence>
<keyword evidence="4 14" id="KW-1134">Transmembrane beta strand</keyword>
<dbReference type="PANTHER" id="PTHR32552:SF82">
    <property type="entry name" value="FCUA PROTEIN"/>
    <property type="match status" value="1"/>
</dbReference>
<dbReference type="SMART" id="SM00965">
    <property type="entry name" value="STN"/>
    <property type="match status" value="1"/>
</dbReference>
<keyword evidence="10 16" id="KW-0798">TonB box</keyword>
<keyword evidence="12" id="KW-0675">Receptor</keyword>
<dbReference type="Proteomes" id="UP000185895">
    <property type="component" value="Unassembled WGS sequence"/>
</dbReference>
<evidence type="ECO:0000256" key="7">
    <source>
        <dbReference type="ARBA" id="ARBA00022729"/>
    </source>
</evidence>
<evidence type="ECO:0000313" key="18">
    <source>
        <dbReference type="EMBL" id="OEY97494.1"/>
    </source>
</evidence>
<comment type="caution">
    <text evidence="18">The sequence shown here is derived from an EMBL/GenBank/DDBJ whole genome shotgun (WGS) entry which is preliminary data.</text>
</comment>
<dbReference type="OrthoDB" id="8732650at2"/>
<evidence type="ECO:0000256" key="1">
    <source>
        <dbReference type="ARBA" id="ARBA00004571"/>
    </source>
</evidence>
<dbReference type="InterPro" id="IPR000531">
    <property type="entry name" value="Beta-barrel_TonB"/>
</dbReference>
<dbReference type="InterPro" id="IPR036942">
    <property type="entry name" value="Beta-barrel_TonB_sf"/>
</dbReference>
<dbReference type="InterPro" id="IPR010917">
    <property type="entry name" value="TonB_rcpt_CS"/>
</dbReference>
<comment type="subcellular location">
    <subcellularLocation>
        <location evidence="1 14">Cell outer membrane</location>
        <topology evidence="1 14">Multi-pass membrane protein</topology>
    </subcellularLocation>
</comment>
<evidence type="ECO:0000256" key="16">
    <source>
        <dbReference type="RuleBase" id="RU003357"/>
    </source>
</evidence>
<evidence type="ECO:0000313" key="19">
    <source>
        <dbReference type="Proteomes" id="UP000185895"/>
    </source>
</evidence>
<evidence type="ECO:0000256" key="4">
    <source>
        <dbReference type="ARBA" id="ARBA00022452"/>
    </source>
</evidence>
<keyword evidence="6 14" id="KW-0812">Transmembrane</keyword>
<keyword evidence="19" id="KW-1185">Reference proteome</keyword>
<evidence type="ECO:0000256" key="11">
    <source>
        <dbReference type="ARBA" id="ARBA00023136"/>
    </source>
</evidence>
<evidence type="ECO:0000256" key="12">
    <source>
        <dbReference type="ARBA" id="ARBA00023170"/>
    </source>
</evidence>
<evidence type="ECO:0000256" key="15">
    <source>
        <dbReference type="PROSITE-ProRule" id="PRU10144"/>
    </source>
</evidence>
<proteinExistence type="inferred from homology"/>
<keyword evidence="8" id="KW-0408">Iron</keyword>
<evidence type="ECO:0000256" key="5">
    <source>
        <dbReference type="ARBA" id="ARBA00022496"/>
    </source>
</evidence>
<dbReference type="InterPro" id="IPR037066">
    <property type="entry name" value="Plug_dom_sf"/>
</dbReference>
<dbReference type="STRING" id="1262585.BJI46_09700"/>
<dbReference type="EMBL" id="MKKK01000008">
    <property type="protein sequence ID" value="OEY97494.1"/>
    <property type="molecule type" value="Genomic_DNA"/>
</dbReference>
<keyword evidence="13 14" id="KW-0998">Cell outer membrane</keyword>
<name>A0A1E7RDR0_9GAMM</name>
<dbReference type="SUPFAM" id="SSF56935">
    <property type="entry name" value="Porins"/>
    <property type="match status" value="1"/>
</dbReference>
<organism evidence="18 19">
    <name type="scientific">Acinetobacter qingfengensis</name>
    <dbReference type="NCBI Taxonomy" id="1262585"/>
    <lineage>
        <taxon>Bacteria</taxon>
        <taxon>Pseudomonadati</taxon>
        <taxon>Pseudomonadota</taxon>
        <taxon>Gammaproteobacteria</taxon>
        <taxon>Moraxellales</taxon>
        <taxon>Moraxellaceae</taxon>
        <taxon>Acinetobacter</taxon>
    </lineage>
</organism>
<protein>
    <recommendedName>
        <fullName evidence="17">Secretin/TonB short N-terminal domain-containing protein</fullName>
    </recommendedName>
</protein>
<keyword evidence="11 14" id="KW-0472">Membrane</keyword>
<dbReference type="Gene3D" id="2.170.130.10">
    <property type="entry name" value="TonB-dependent receptor, plug domain"/>
    <property type="match status" value="1"/>
</dbReference>
<reference evidence="18 19" key="1">
    <citation type="submission" date="2016-09" db="EMBL/GenBank/DDBJ databases">
        <authorList>
            <person name="Capua I."/>
            <person name="De Benedictis P."/>
            <person name="Joannis T."/>
            <person name="Lombin L.H."/>
            <person name="Cattoli G."/>
        </authorList>
    </citation>
    <scope>NUCLEOTIDE SEQUENCE [LARGE SCALE GENOMIC DNA]</scope>
    <source>
        <strain evidence="18 19">ANC 4671</strain>
    </source>
</reference>
<dbReference type="GO" id="GO:0015344">
    <property type="term" value="F:siderophore uptake transmembrane transporter activity"/>
    <property type="evidence" value="ECO:0007669"/>
    <property type="project" value="TreeGrafter"/>
</dbReference>
<dbReference type="NCBIfam" id="TIGR01783">
    <property type="entry name" value="TonB-siderophor"/>
    <property type="match status" value="1"/>
</dbReference>
<dbReference type="InterPro" id="IPR012910">
    <property type="entry name" value="Plug_dom"/>
</dbReference>
<dbReference type="RefSeq" id="WP_070069081.1">
    <property type="nucleotide sequence ID" value="NZ_VXKN01000004.1"/>
</dbReference>
<evidence type="ECO:0000256" key="8">
    <source>
        <dbReference type="ARBA" id="ARBA00023004"/>
    </source>
</evidence>
<keyword evidence="9" id="KW-0406">Ion transport</keyword>
<evidence type="ECO:0000256" key="14">
    <source>
        <dbReference type="PROSITE-ProRule" id="PRU01360"/>
    </source>
</evidence>
<evidence type="ECO:0000256" key="3">
    <source>
        <dbReference type="ARBA" id="ARBA00022448"/>
    </source>
</evidence>
<accession>A0A1E7RDR0</accession>
<evidence type="ECO:0000256" key="6">
    <source>
        <dbReference type="ARBA" id="ARBA00022692"/>
    </source>
</evidence>
<dbReference type="AlphaFoldDB" id="A0A1E7RDR0"/>
<dbReference type="GO" id="GO:0009279">
    <property type="term" value="C:cell outer membrane"/>
    <property type="evidence" value="ECO:0007669"/>
    <property type="project" value="UniProtKB-SubCell"/>
</dbReference>
<dbReference type="PANTHER" id="PTHR32552">
    <property type="entry name" value="FERRICHROME IRON RECEPTOR-RELATED"/>
    <property type="match status" value="1"/>
</dbReference>
<dbReference type="Pfam" id="PF07715">
    <property type="entry name" value="Plug"/>
    <property type="match status" value="1"/>
</dbReference>
<dbReference type="InterPro" id="IPR039426">
    <property type="entry name" value="TonB-dep_rcpt-like"/>
</dbReference>
<dbReference type="PROSITE" id="PS52016">
    <property type="entry name" value="TONB_DEPENDENT_REC_3"/>
    <property type="match status" value="1"/>
</dbReference>
<evidence type="ECO:0000256" key="2">
    <source>
        <dbReference type="ARBA" id="ARBA00009810"/>
    </source>
</evidence>
<dbReference type="InterPro" id="IPR010105">
    <property type="entry name" value="TonB_sidphr_rcpt"/>
</dbReference>
<dbReference type="GO" id="GO:0015891">
    <property type="term" value="P:siderophore transport"/>
    <property type="evidence" value="ECO:0007669"/>
    <property type="project" value="InterPro"/>
</dbReference>